<comment type="caution">
    <text evidence="2">The sequence shown here is derived from an EMBL/GenBank/DDBJ whole genome shotgun (WGS) entry which is preliminary data.</text>
</comment>
<evidence type="ECO:0000256" key="1">
    <source>
        <dbReference type="SAM" id="Phobius"/>
    </source>
</evidence>
<keyword evidence="1" id="KW-0812">Transmembrane</keyword>
<accession>A0A397RUU6</accession>
<dbReference type="OrthoDB" id="9812271at2"/>
<gene>
    <name evidence="2" type="ORF">EI71_00746</name>
</gene>
<keyword evidence="1" id="KW-1133">Transmembrane helix</keyword>
<keyword evidence="3" id="KW-1185">Reference proteome</keyword>
<evidence type="ECO:0000313" key="3">
    <source>
        <dbReference type="Proteomes" id="UP000266506"/>
    </source>
</evidence>
<proteinExistence type="predicted"/>
<reference evidence="2 3" key="1">
    <citation type="submission" date="2018-08" db="EMBL/GenBank/DDBJ databases">
        <title>Genomic Encyclopedia of Archaeal and Bacterial Type Strains, Phase II (KMG-II): from individual species to whole genera.</title>
        <authorList>
            <person name="Goeker M."/>
        </authorList>
    </citation>
    <scope>NUCLEOTIDE SEQUENCE [LARGE SCALE GENOMIC DNA]</scope>
    <source>
        <strain evidence="2 3">ATCC 27112</strain>
    </source>
</reference>
<sequence length="395" mass="46453">MDLSNKIGASDIILSDVSRLFEVDYSNLWDKETGNKQIDYLISDYKFIHLTNEILMTHYNKKKDALVGWKEKISFIMCSYESLENKYPSAKILFDFLLAIFEDKEILPDQFARYVYSMDENKDLLSNYLSNEQNVFYDIYGPYLDGISLEEVHNLRKGELNNIFKKRRTDSNQIVKQLADSYKKDQLKNQIITLWKDKTSSKNPKDWSYIHKTPIILLVDNKEFDEAKKAFDVLNRQVAIDKELKDTMEFLNKTSLFEKINSKEEINTAFSKLLQGYDQFLNLDKVRDKLSLLTIEPFDWYGNPTVSAEIERMAQAEYDAGGSDKIVKKIENMTSEEAKKYLIDMVRNNIKLGAEIINKEEWFTWLLIILLLFFNRRITSLILLLLAMKNTTQYY</sequence>
<feature type="transmembrane region" description="Helical" evidence="1">
    <location>
        <begin position="362"/>
        <end position="387"/>
    </location>
</feature>
<dbReference type="EMBL" id="QXEV01000005">
    <property type="protein sequence ID" value="RIA77963.1"/>
    <property type="molecule type" value="Genomic_DNA"/>
</dbReference>
<name>A0A397RUU6_9MOLU</name>
<organism evidence="2 3">
    <name type="scientific">Anaeroplasma bactoclasticum</name>
    <dbReference type="NCBI Taxonomy" id="2088"/>
    <lineage>
        <taxon>Bacteria</taxon>
        <taxon>Bacillati</taxon>
        <taxon>Mycoplasmatota</taxon>
        <taxon>Mollicutes</taxon>
        <taxon>Anaeroplasmatales</taxon>
        <taxon>Anaeroplasmataceae</taxon>
        <taxon>Anaeroplasma</taxon>
    </lineage>
</organism>
<dbReference type="Proteomes" id="UP000266506">
    <property type="component" value="Unassembled WGS sequence"/>
</dbReference>
<keyword evidence="1" id="KW-0472">Membrane</keyword>
<protein>
    <submittedName>
        <fullName evidence="2">Uncharacterized protein</fullName>
    </submittedName>
</protein>
<dbReference type="InParanoid" id="A0A397RUU6"/>
<evidence type="ECO:0000313" key="2">
    <source>
        <dbReference type="EMBL" id="RIA77963.1"/>
    </source>
</evidence>
<dbReference type="AlphaFoldDB" id="A0A397RUU6"/>